<dbReference type="Proteomes" id="UP000295703">
    <property type="component" value="Unassembled WGS sequence"/>
</dbReference>
<name>A0A4R8QPR2_COLTR</name>
<evidence type="ECO:0000313" key="2">
    <source>
        <dbReference type="EMBL" id="TDZ41263.1"/>
    </source>
</evidence>
<dbReference type="Gene3D" id="3.80.10.10">
    <property type="entry name" value="Ribonuclease Inhibitor"/>
    <property type="match status" value="1"/>
</dbReference>
<dbReference type="AlphaFoldDB" id="A0A4R8QPR2"/>
<gene>
    <name evidence="2" type="ORF">CTRI78_v009837</name>
</gene>
<feature type="region of interest" description="Disordered" evidence="1">
    <location>
        <begin position="1"/>
        <end position="123"/>
    </location>
</feature>
<comment type="caution">
    <text evidence="2">The sequence shown here is derived from an EMBL/GenBank/DDBJ whole genome shotgun (WGS) entry which is preliminary data.</text>
</comment>
<feature type="compositionally biased region" description="Low complexity" evidence="1">
    <location>
        <begin position="56"/>
        <end position="77"/>
    </location>
</feature>
<dbReference type="STRING" id="5466.A0A4R8QPR2"/>
<evidence type="ECO:0000256" key="1">
    <source>
        <dbReference type="SAM" id="MobiDB-lite"/>
    </source>
</evidence>
<dbReference type="InterPro" id="IPR032675">
    <property type="entry name" value="LRR_dom_sf"/>
</dbReference>
<reference evidence="2 3" key="1">
    <citation type="submission" date="2018-12" db="EMBL/GenBank/DDBJ databases">
        <title>Genome sequence and assembly of Colletotrichum trifolii.</title>
        <authorList>
            <person name="Gan P."/>
            <person name="Shirasu K."/>
        </authorList>
    </citation>
    <scope>NUCLEOTIDE SEQUENCE [LARGE SCALE GENOMIC DNA]</scope>
    <source>
        <strain evidence="2 3">543-2</strain>
    </source>
</reference>
<protein>
    <submittedName>
        <fullName evidence="2">Uncharacterized protein</fullName>
    </submittedName>
</protein>
<sequence>MPPVRTPKSSSAKKGGTLAAYGFLPVPKSQVSRSEPTSSPQTASKPEPTPTPRPVAQSKAPQPAATAPTPSPSAQKPVSKPPAVITVEESPSSSQGEQRRANAPTAQPAPAPAVPKNKPGRPRAAAVVRGVKEARFEGNLEWGRDHAKFLGTTTRTVFFKWFMLQPEHIDTLIDTPSLCANLKRFEYMWIDGDKHARAITNADIERLAQACPNLDTFLLGGVDDAKVDGEALIALFRHCPNLKTVRLLTRVDTQPFEILSTRPAWVPKLKTLSITSTGGRNCTEEKARLKTVREATRVRDKMTVWFIKTMVTKDELEIKPGAMFERGMNKQWSWGKAAKANDLHVAHDDYGRW</sequence>
<dbReference type="EMBL" id="RYZW01000143">
    <property type="protein sequence ID" value="TDZ41263.1"/>
    <property type="molecule type" value="Genomic_DNA"/>
</dbReference>
<proteinExistence type="predicted"/>
<evidence type="ECO:0000313" key="3">
    <source>
        <dbReference type="Proteomes" id="UP000295703"/>
    </source>
</evidence>
<organism evidence="2 3">
    <name type="scientific">Colletotrichum trifolii</name>
    <dbReference type="NCBI Taxonomy" id="5466"/>
    <lineage>
        <taxon>Eukaryota</taxon>
        <taxon>Fungi</taxon>
        <taxon>Dikarya</taxon>
        <taxon>Ascomycota</taxon>
        <taxon>Pezizomycotina</taxon>
        <taxon>Sordariomycetes</taxon>
        <taxon>Hypocreomycetidae</taxon>
        <taxon>Glomerellales</taxon>
        <taxon>Glomerellaceae</taxon>
        <taxon>Colletotrichum</taxon>
        <taxon>Colletotrichum orbiculare species complex</taxon>
    </lineage>
</organism>
<feature type="compositionally biased region" description="Polar residues" evidence="1">
    <location>
        <begin position="29"/>
        <end position="44"/>
    </location>
</feature>
<keyword evidence="3" id="KW-1185">Reference proteome</keyword>
<accession>A0A4R8QPR2</accession>